<dbReference type="InterPro" id="IPR013320">
    <property type="entry name" value="ConA-like_dom_sf"/>
</dbReference>
<dbReference type="CDD" id="cd06263">
    <property type="entry name" value="MAM"/>
    <property type="match status" value="2"/>
</dbReference>
<reference evidence="5 6" key="1">
    <citation type="journal article" date="2021" name="Elife">
        <title>Chloroplast acquisition without the gene transfer in kleptoplastic sea slugs, Plakobranchus ocellatus.</title>
        <authorList>
            <person name="Maeda T."/>
            <person name="Takahashi S."/>
            <person name="Yoshida T."/>
            <person name="Shimamura S."/>
            <person name="Takaki Y."/>
            <person name="Nagai Y."/>
            <person name="Toyoda A."/>
            <person name="Suzuki Y."/>
            <person name="Arimoto A."/>
            <person name="Ishii H."/>
            <person name="Satoh N."/>
            <person name="Nishiyama T."/>
            <person name="Hasebe M."/>
            <person name="Maruyama T."/>
            <person name="Minagawa J."/>
            <person name="Obokata J."/>
            <person name="Shigenobu S."/>
        </authorList>
    </citation>
    <scope>NUCLEOTIDE SEQUENCE [LARGE SCALE GENOMIC DNA]</scope>
</reference>
<dbReference type="PRINTS" id="PR00261">
    <property type="entry name" value="LDLRECEPTOR"/>
</dbReference>
<accession>A0AAV3YSX1</accession>
<evidence type="ECO:0000256" key="2">
    <source>
        <dbReference type="PROSITE-ProRule" id="PRU00124"/>
    </source>
</evidence>
<evidence type="ECO:0000313" key="6">
    <source>
        <dbReference type="Proteomes" id="UP000735302"/>
    </source>
</evidence>
<feature type="domain" description="MAM" evidence="4">
    <location>
        <begin position="649"/>
        <end position="822"/>
    </location>
</feature>
<dbReference type="PROSITE" id="PS50060">
    <property type="entry name" value="MAM_2"/>
    <property type="match status" value="6"/>
</dbReference>
<proteinExistence type="predicted"/>
<dbReference type="InterPro" id="IPR002172">
    <property type="entry name" value="LDrepeatLR_classA_rpt"/>
</dbReference>
<dbReference type="PROSITE" id="PS50068">
    <property type="entry name" value="LDLRA_2"/>
    <property type="match status" value="1"/>
</dbReference>
<evidence type="ECO:0000256" key="3">
    <source>
        <dbReference type="SAM" id="SignalP"/>
    </source>
</evidence>
<protein>
    <submittedName>
        <fullName evidence="5">MAM and LDLreceptor class a domain-containing protein 2-like</fullName>
    </submittedName>
</protein>
<organism evidence="5 6">
    <name type="scientific">Plakobranchus ocellatus</name>
    <dbReference type="NCBI Taxonomy" id="259542"/>
    <lineage>
        <taxon>Eukaryota</taxon>
        <taxon>Metazoa</taxon>
        <taxon>Spiralia</taxon>
        <taxon>Lophotrochozoa</taxon>
        <taxon>Mollusca</taxon>
        <taxon>Gastropoda</taxon>
        <taxon>Heterobranchia</taxon>
        <taxon>Euthyneura</taxon>
        <taxon>Panpulmonata</taxon>
        <taxon>Sacoglossa</taxon>
        <taxon>Placobranchoidea</taxon>
        <taxon>Plakobranchidae</taxon>
        <taxon>Plakobranchus</taxon>
    </lineage>
</organism>
<dbReference type="PROSITE" id="PS01209">
    <property type="entry name" value="LDLRA_1"/>
    <property type="match status" value="1"/>
</dbReference>
<dbReference type="InterPro" id="IPR036055">
    <property type="entry name" value="LDL_receptor-like_sf"/>
</dbReference>
<feature type="domain" description="MAM" evidence="4">
    <location>
        <begin position="1060"/>
        <end position="1138"/>
    </location>
</feature>
<dbReference type="SMART" id="SM00192">
    <property type="entry name" value="LDLa"/>
    <property type="match status" value="2"/>
</dbReference>
<feature type="signal peptide" evidence="3">
    <location>
        <begin position="1"/>
        <end position="24"/>
    </location>
</feature>
<dbReference type="AlphaFoldDB" id="A0AAV3YSX1"/>
<keyword evidence="6" id="KW-1185">Reference proteome</keyword>
<dbReference type="Gene3D" id="4.10.400.10">
    <property type="entry name" value="Low-density Lipoprotein Receptor"/>
    <property type="match status" value="2"/>
</dbReference>
<dbReference type="SUPFAM" id="SSF57424">
    <property type="entry name" value="LDL receptor-like module"/>
    <property type="match status" value="1"/>
</dbReference>
<dbReference type="Pfam" id="PF00057">
    <property type="entry name" value="Ldl_recept_a"/>
    <property type="match status" value="1"/>
</dbReference>
<dbReference type="Pfam" id="PF00629">
    <property type="entry name" value="MAM"/>
    <property type="match status" value="5"/>
</dbReference>
<evidence type="ECO:0000256" key="1">
    <source>
        <dbReference type="ARBA" id="ARBA00023157"/>
    </source>
</evidence>
<feature type="disulfide bond" evidence="2">
    <location>
        <begin position="1050"/>
        <end position="1068"/>
    </location>
</feature>
<dbReference type="CDD" id="cd00112">
    <property type="entry name" value="LDLa"/>
    <property type="match status" value="2"/>
</dbReference>
<feature type="disulfide bond" evidence="2">
    <location>
        <begin position="1043"/>
        <end position="1055"/>
    </location>
</feature>
<feature type="disulfide bond" evidence="2">
    <location>
        <begin position="1062"/>
        <end position="1077"/>
    </location>
</feature>
<feature type="domain" description="MAM" evidence="4">
    <location>
        <begin position="151"/>
        <end position="311"/>
    </location>
</feature>
<comment type="caution">
    <text evidence="5">The sequence shown here is derived from an EMBL/GenBank/DDBJ whole genome shotgun (WGS) entry which is preliminary data.</text>
</comment>
<dbReference type="InterPro" id="IPR023415">
    <property type="entry name" value="LDLR_class-A_CS"/>
</dbReference>
<dbReference type="InterPro" id="IPR051560">
    <property type="entry name" value="MAM_domain-containing"/>
</dbReference>
<dbReference type="Proteomes" id="UP000735302">
    <property type="component" value="Unassembled WGS sequence"/>
</dbReference>
<dbReference type="InterPro" id="IPR000998">
    <property type="entry name" value="MAM_dom"/>
</dbReference>
<feature type="domain" description="MAM" evidence="4">
    <location>
        <begin position="496"/>
        <end position="647"/>
    </location>
</feature>
<feature type="domain" description="MAM" evidence="4">
    <location>
        <begin position="867"/>
        <end position="1036"/>
    </location>
</feature>
<evidence type="ECO:0000259" key="4">
    <source>
        <dbReference type="PROSITE" id="PS50060"/>
    </source>
</evidence>
<dbReference type="SMART" id="SM00137">
    <property type="entry name" value="MAM"/>
    <property type="match status" value="5"/>
</dbReference>
<dbReference type="PANTHER" id="PTHR23282">
    <property type="entry name" value="APICAL ENDOSOMAL GLYCOPROTEIN PRECURSOR"/>
    <property type="match status" value="1"/>
</dbReference>
<name>A0AAV3YSX1_9GAST</name>
<dbReference type="Gene3D" id="2.60.120.200">
    <property type="match status" value="5"/>
</dbReference>
<dbReference type="EMBL" id="BLXT01001414">
    <property type="protein sequence ID" value="GFN85467.1"/>
    <property type="molecule type" value="Genomic_DNA"/>
</dbReference>
<sequence length="1183" mass="132389">MARDRERVLLCFICAISVVSFASSATTTDQQEQEDDYNLISYGITLTTTNRFKSRVLQPYKDVHCVSYYAKSNGKGTAVLGAMIQEADSTNIIGTLHQETIPTTERLFYFEIDEQKKKFVVLMYQVSFNEDSTLHIRDVEITEGHCLDQKGSCNFEKDTCDFSLDHSKEAKWKRVSANDEDDAGRKYPAVDSTIGSGEGHFLIVEVKDHAAQIVPPILKSNVSCVRFQYSIVGKGQLEVGVVGTEKAYGIFKNKDSRRKATTAYWRATETDIVLPDARSFRVFIKAVPSESGEMWWAAIDDIEIKHRSCLSVDRHIVPKPPVIIKEGSCDFDSSCSKDWIDSDFSSGYKWEIRTGKNTVSLPNFDHTKGEAEGKFLFIWVSGEAKERDSIVRGPFFDRSEHDGRANCFSFWYFMHGNSVPRLSVSFSWPGMKSSQKQALWMREGDQGPSWLQAFVHIPDPGKKEGQITFSATNTKTGSISIDDVVALDGPCPSSEEVCDFENDMCGYKGEWKRDKAGNVKSLTGLDKDHSTGSQEGYFVYIDTTKAKTLLELESLLYSPTPGRCLKFYYHNTNNIHREVALGVAMRTEDGHSHTLDSLTGMDNENNWSFAEVNVYSGQYYQIVFSAYPDHGVIGLDDVQLSKSPCRDSYGCDFEEGLCAWRNRHDGSSSLDWQITSGHLPEGHIGPYKDVTLNTQFGHFLYLDTSGAAKQGDMAILSSQEMEYGRCLTFYYSMIGQGVGTLTVSYANTSRSVEYGMERLWFKTRSQGQTPIWRKARVNIPATQSDLSTKQTFQLHFVGTVGSQPGADIGMDEIKVHMSRCSNVQDDDTLMIDCKAKSSTGELVQIKRSQICDFIPDCPDGEDEKQCGNCPFSSTGGWCEYVDESIGEMTWVSSTKLSDAERANIPNRPPDSPTDSSHGGFIMVGRTPHAFSGQMLADLELDQYIGPSPPACQLHFSYFTSVLETGHLALKVILRQSNEETVIFQADGFMASWYSADVDIGSIDSRFKIAFLGYKKFGKQYEGDVAIDDIQLRNCEFSPIQSSCEAHEFQCERGSCVDWSRVCDFTDDCGDQSDEKNCENRSVILRTSLEEGFGDWSVQVDESTTPWLIQQGRDVQDVYGRPGRDHTLGTLNGHFMYFERVTERSAKLISPLLKSIPGQGKCHFALAFPATLTFTASLKINLPI</sequence>
<gene>
    <name evidence="5" type="ORF">PoB_001197300</name>
</gene>
<dbReference type="SUPFAM" id="SSF49899">
    <property type="entry name" value="Concanavalin A-like lectins/glucanases"/>
    <property type="match status" value="5"/>
</dbReference>
<keyword evidence="1 2" id="KW-1015">Disulfide bond</keyword>
<keyword evidence="3" id="KW-0732">Signal</keyword>
<feature type="domain" description="MAM" evidence="4">
    <location>
        <begin position="327"/>
        <end position="493"/>
    </location>
</feature>
<dbReference type="PANTHER" id="PTHR23282:SF101">
    <property type="entry name" value="MAM DOMAIN-CONTAINING PROTEIN"/>
    <property type="match status" value="1"/>
</dbReference>
<feature type="chain" id="PRO_5043875936" evidence="3">
    <location>
        <begin position="25"/>
        <end position="1183"/>
    </location>
</feature>
<evidence type="ECO:0000313" key="5">
    <source>
        <dbReference type="EMBL" id="GFN85467.1"/>
    </source>
</evidence>
<dbReference type="GO" id="GO:0016020">
    <property type="term" value="C:membrane"/>
    <property type="evidence" value="ECO:0007669"/>
    <property type="project" value="InterPro"/>
</dbReference>